<dbReference type="Proteomes" id="UP000828390">
    <property type="component" value="Unassembled WGS sequence"/>
</dbReference>
<reference evidence="1" key="1">
    <citation type="journal article" date="2019" name="bioRxiv">
        <title>The Genome of the Zebra Mussel, Dreissena polymorpha: A Resource for Invasive Species Research.</title>
        <authorList>
            <person name="McCartney M.A."/>
            <person name="Auch B."/>
            <person name="Kono T."/>
            <person name="Mallez S."/>
            <person name="Zhang Y."/>
            <person name="Obille A."/>
            <person name="Becker A."/>
            <person name="Abrahante J.E."/>
            <person name="Garbe J."/>
            <person name="Badalamenti J.P."/>
            <person name="Herman A."/>
            <person name="Mangelson H."/>
            <person name="Liachko I."/>
            <person name="Sullivan S."/>
            <person name="Sone E.D."/>
            <person name="Koren S."/>
            <person name="Silverstein K.A.T."/>
            <person name="Beckman K.B."/>
            <person name="Gohl D.M."/>
        </authorList>
    </citation>
    <scope>NUCLEOTIDE SEQUENCE</scope>
    <source>
        <strain evidence="1">Duluth1</strain>
        <tissue evidence="1">Whole animal</tissue>
    </source>
</reference>
<reference evidence="1" key="2">
    <citation type="submission" date="2020-11" db="EMBL/GenBank/DDBJ databases">
        <authorList>
            <person name="McCartney M.A."/>
            <person name="Auch B."/>
            <person name="Kono T."/>
            <person name="Mallez S."/>
            <person name="Becker A."/>
            <person name="Gohl D.M."/>
            <person name="Silverstein K.A.T."/>
            <person name="Koren S."/>
            <person name="Bechman K.B."/>
            <person name="Herman A."/>
            <person name="Abrahante J.E."/>
            <person name="Garbe J."/>
        </authorList>
    </citation>
    <scope>NUCLEOTIDE SEQUENCE</scope>
    <source>
        <strain evidence="1">Duluth1</strain>
        <tissue evidence="1">Whole animal</tissue>
    </source>
</reference>
<dbReference type="EMBL" id="JAIWYP010000001">
    <property type="protein sequence ID" value="KAH3893793.1"/>
    <property type="molecule type" value="Genomic_DNA"/>
</dbReference>
<proteinExistence type="predicted"/>
<name>A0A9D4NCD1_DREPO</name>
<evidence type="ECO:0000313" key="2">
    <source>
        <dbReference type="Proteomes" id="UP000828390"/>
    </source>
</evidence>
<sequence>MGRHGVGVITDNGERLVNFCQQNGRWRHSLQEVREMQHADTGSDHSLLVAKVTLKLRKAKTVDIRNQRYDVSKLKDSKVKE</sequence>
<accession>A0A9D4NCD1</accession>
<organism evidence="1 2">
    <name type="scientific">Dreissena polymorpha</name>
    <name type="common">Zebra mussel</name>
    <name type="synonym">Mytilus polymorpha</name>
    <dbReference type="NCBI Taxonomy" id="45954"/>
    <lineage>
        <taxon>Eukaryota</taxon>
        <taxon>Metazoa</taxon>
        <taxon>Spiralia</taxon>
        <taxon>Lophotrochozoa</taxon>
        <taxon>Mollusca</taxon>
        <taxon>Bivalvia</taxon>
        <taxon>Autobranchia</taxon>
        <taxon>Heteroconchia</taxon>
        <taxon>Euheterodonta</taxon>
        <taxon>Imparidentia</taxon>
        <taxon>Neoheterodontei</taxon>
        <taxon>Myida</taxon>
        <taxon>Dreissenoidea</taxon>
        <taxon>Dreissenidae</taxon>
        <taxon>Dreissena</taxon>
    </lineage>
</organism>
<keyword evidence="2" id="KW-1185">Reference proteome</keyword>
<dbReference type="AlphaFoldDB" id="A0A9D4NCD1"/>
<protein>
    <submittedName>
        <fullName evidence="1">Uncharacterized protein</fullName>
    </submittedName>
</protein>
<evidence type="ECO:0000313" key="1">
    <source>
        <dbReference type="EMBL" id="KAH3893793.1"/>
    </source>
</evidence>
<gene>
    <name evidence="1" type="ORF">DPMN_017944</name>
</gene>
<comment type="caution">
    <text evidence="1">The sequence shown here is derived from an EMBL/GenBank/DDBJ whole genome shotgun (WGS) entry which is preliminary data.</text>
</comment>